<keyword evidence="2" id="KW-1185">Reference proteome</keyword>
<proteinExistence type="predicted"/>
<evidence type="ECO:0000313" key="2">
    <source>
        <dbReference type="Proteomes" id="UP001162483"/>
    </source>
</evidence>
<dbReference type="Proteomes" id="UP001162483">
    <property type="component" value="Unassembled WGS sequence"/>
</dbReference>
<sequence>MCGWCGCRCTRKSMHARRGMRTRGRVPLVLMACRPHWKTQPYWEPRFLRGLHFQKQCRDFFLACHGAQESIQMNGLSSRGGLTIWKL</sequence>
<feature type="non-terminal residue" evidence="1">
    <location>
        <position position="87"/>
    </location>
</feature>
<protein>
    <submittedName>
        <fullName evidence="1">Uncharacterized protein</fullName>
    </submittedName>
</protein>
<dbReference type="EMBL" id="CATNWA010008634">
    <property type="protein sequence ID" value="CAI9556583.1"/>
    <property type="molecule type" value="Genomic_DNA"/>
</dbReference>
<comment type="caution">
    <text evidence="1">The sequence shown here is derived from an EMBL/GenBank/DDBJ whole genome shotgun (WGS) entry which is preliminary data.</text>
</comment>
<organism evidence="1 2">
    <name type="scientific">Staurois parvus</name>
    <dbReference type="NCBI Taxonomy" id="386267"/>
    <lineage>
        <taxon>Eukaryota</taxon>
        <taxon>Metazoa</taxon>
        <taxon>Chordata</taxon>
        <taxon>Craniata</taxon>
        <taxon>Vertebrata</taxon>
        <taxon>Euteleostomi</taxon>
        <taxon>Amphibia</taxon>
        <taxon>Batrachia</taxon>
        <taxon>Anura</taxon>
        <taxon>Neobatrachia</taxon>
        <taxon>Ranoidea</taxon>
        <taxon>Ranidae</taxon>
        <taxon>Staurois</taxon>
    </lineage>
</organism>
<gene>
    <name evidence="1" type="ORF">SPARVUS_LOCUS4566625</name>
</gene>
<reference evidence="1" key="1">
    <citation type="submission" date="2023-05" db="EMBL/GenBank/DDBJ databases">
        <authorList>
            <person name="Stuckert A."/>
        </authorList>
    </citation>
    <scope>NUCLEOTIDE SEQUENCE</scope>
</reference>
<accession>A0ABN9C971</accession>
<name>A0ABN9C971_9NEOB</name>
<evidence type="ECO:0000313" key="1">
    <source>
        <dbReference type="EMBL" id="CAI9556583.1"/>
    </source>
</evidence>